<gene>
    <name evidence="1" type="ORF">O4U47_22640</name>
</gene>
<name>A0ABT4TRM6_9ACTN</name>
<keyword evidence="2" id="KW-1185">Reference proteome</keyword>
<evidence type="ECO:0000313" key="1">
    <source>
        <dbReference type="EMBL" id="MDA2807322.1"/>
    </source>
</evidence>
<dbReference type="EMBL" id="JAQFWP010000052">
    <property type="protein sequence ID" value="MDA2807322.1"/>
    <property type="molecule type" value="Genomic_DNA"/>
</dbReference>
<sequence length="71" mass="7980">MTKILVDVDDEALEAAAKRFGTKTKKDTVNTALRRANEDYERAEALVGLKALADEGGLDLELLNDKRNYRR</sequence>
<accession>A0ABT4TRM6</accession>
<dbReference type="RefSeq" id="WP_270679952.1">
    <property type="nucleotide sequence ID" value="NZ_JAQFWP010000052.1"/>
</dbReference>
<comment type="caution">
    <text evidence="1">The sequence shown here is derived from an EMBL/GenBank/DDBJ whole genome shotgun (WGS) entry which is preliminary data.</text>
</comment>
<organism evidence="1 2">
    <name type="scientific">Nocardiopsis suaedae</name>
    <dbReference type="NCBI Taxonomy" id="3018444"/>
    <lineage>
        <taxon>Bacteria</taxon>
        <taxon>Bacillati</taxon>
        <taxon>Actinomycetota</taxon>
        <taxon>Actinomycetes</taxon>
        <taxon>Streptosporangiales</taxon>
        <taxon>Nocardiopsidaceae</taxon>
        <taxon>Nocardiopsis</taxon>
    </lineage>
</organism>
<reference evidence="1" key="1">
    <citation type="submission" date="2023-01" db="EMBL/GenBank/DDBJ databases">
        <title>Draft genome sequence of Nocardiopsis sp. LSu2-4 isolated from halophytes.</title>
        <authorList>
            <person name="Duangmal K."/>
            <person name="Chantavorakit T."/>
        </authorList>
    </citation>
    <scope>NUCLEOTIDE SEQUENCE</scope>
    <source>
        <strain evidence="1">LSu2-4</strain>
    </source>
</reference>
<dbReference type="Proteomes" id="UP001165685">
    <property type="component" value="Unassembled WGS sequence"/>
</dbReference>
<evidence type="ECO:0000313" key="2">
    <source>
        <dbReference type="Proteomes" id="UP001165685"/>
    </source>
</evidence>
<dbReference type="InterPro" id="IPR019239">
    <property type="entry name" value="VapB_antitoxin"/>
</dbReference>
<dbReference type="Pfam" id="PF09957">
    <property type="entry name" value="VapB_antitoxin"/>
    <property type="match status" value="1"/>
</dbReference>
<proteinExistence type="predicted"/>
<protein>
    <submittedName>
        <fullName evidence="1">Type II toxin-antitoxin system VapB family antitoxin</fullName>
    </submittedName>
</protein>